<dbReference type="GO" id="GO:0015627">
    <property type="term" value="C:type II protein secretion system complex"/>
    <property type="evidence" value="ECO:0007669"/>
    <property type="project" value="InterPro"/>
</dbReference>
<dbReference type="PRINTS" id="PR00813">
    <property type="entry name" value="BCTERIALGSPG"/>
</dbReference>
<evidence type="ECO:0000313" key="4">
    <source>
        <dbReference type="Proteomes" id="UP000662873"/>
    </source>
</evidence>
<name>A0A809SET6_9BACT</name>
<keyword evidence="2" id="KW-1133">Transmembrane helix</keyword>
<dbReference type="InterPro" id="IPR045584">
    <property type="entry name" value="Pilin-like"/>
</dbReference>
<keyword evidence="2" id="KW-0472">Membrane</keyword>
<keyword evidence="2" id="KW-0812">Transmembrane</keyword>
<gene>
    <name evidence="3" type="ORF">NPRO_17990</name>
</gene>
<sequence>MGEVKRGFTLVELLVVIAIIALLAAILFPVLSQAKNAAKRSVCLSNLMQIGKASLMYASDADGRMMWVPDSDLQLTPPVNTSGKRYNSMGSFMPLLDPYARSVGIWECPPAPLYRDNHWQMHFASPWRSNGVDDPAKAWTNYISDKLAETNPNAARFLRARSPEHVADLLGTSVSQEEWLMSPFFERSWWPFAAPLWSVGGSSPPQDGWSAHVGGRNQLYLDFHAKWVKKDIR</sequence>
<evidence type="ECO:0000256" key="2">
    <source>
        <dbReference type="SAM" id="Phobius"/>
    </source>
</evidence>
<proteinExistence type="predicted"/>
<evidence type="ECO:0000256" key="1">
    <source>
        <dbReference type="ARBA" id="ARBA00022481"/>
    </source>
</evidence>
<evidence type="ECO:0000313" key="3">
    <source>
        <dbReference type="EMBL" id="BBO24204.1"/>
    </source>
</evidence>
<dbReference type="InterPro" id="IPR012902">
    <property type="entry name" value="N_methyl_site"/>
</dbReference>
<evidence type="ECO:0008006" key="5">
    <source>
        <dbReference type="Google" id="ProtNLM"/>
    </source>
</evidence>
<feature type="transmembrane region" description="Helical" evidence="2">
    <location>
        <begin position="7"/>
        <end position="31"/>
    </location>
</feature>
<dbReference type="PROSITE" id="PS00409">
    <property type="entry name" value="PROKAR_NTER_METHYL"/>
    <property type="match status" value="1"/>
</dbReference>
<dbReference type="InterPro" id="IPR000983">
    <property type="entry name" value="Bac_GSPG_pilin"/>
</dbReference>
<dbReference type="PANTHER" id="PTHR30093">
    <property type="entry name" value="GENERAL SECRETION PATHWAY PROTEIN G"/>
    <property type="match status" value="1"/>
</dbReference>
<dbReference type="Proteomes" id="UP000662873">
    <property type="component" value="Chromosome"/>
</dbReference>
<dbReference type="EMBL" id="AP021858">
    <property type="protein sequence ID" value="BBO24204.1"/>
    <property type="molecule type" value="Genomic_DNA"/>
</dbReference>
<dbReference type="Pfam" id="PF07963">
    <property type="entry name" value="N_methyl"/>
    <property type="match status" value="1"/>
</dbReference>
<accession>A0A809SET6</accession>
<dbReference type="GO" id="GO:0015628">
    <property type="term" value="P:protein secretion by the type II secretion system"/>
    <property type="evidence" value="ECO:0007669"/>
    <property type="project" value="InterPro"/>
</dbReference>
<reference evidence="3" key="1">
    <citation type="journal article" name="DNA Res.">
        <title>The physiological potential of anammox bacteria as revealed by their core genome structure.</title>
        <authorList>
            <person name="Okubo T."/>
            <person name="Toyoda A."/>
            <person name="Fukuhara K."/>
            <person name="Uchiyama I."/>
            <person name="Harigaya Y."/>
            <person name="Kuroiwa M."/>
            <person name="Suzuki T."/>
            <person name="Murakami Y."/>
            <person name="Suwa Y."/>
            <person name="Takami H."/>
        </authorList>
    </citation>
    <scope>NUCLEOTIDE SEQUENCE</scope>
    <source>
        <strain evidence="3">317325-2</strain>
    </source>
</reference>
<dbReference type="Gene3D" id="3.30.700.10">
    <property type="entry name" value="Glycoprotein, Type 4 Pilin"/>
    <property type="match status" value="1"/>
</dbReference>
<dbReference type="KEGG" id="npy:NPRO_17990"/>
<dbReference type="NCBIfam" id="TIGR02532">
    <property type="entry name" value="IV_pilin_GFxxxE"/>
    <property type="match status" value="1"/>
</dbReference>
<dbReference type="SUPFAM" id="SSF54523">
    <property type="entry name" value="Pili subunits"/>
    <property type="match status" value="1"/>
</dbReference>
<organism evidence="3 4">
    <name type="scientific">Candidatus Nitrosymbiomonas proteolyticus</name>
    <dbReference type="NCBI Taxonomy" id="2608984"/>
    <lineage>
        <taxon>Bacteria</taxon>
        <taxon>Bacillati</taxon>
        <taxon>Armatimonadota</taxon>
        <taxon>Armatimonadota incertae sedis</taxon>
        <taxon>Candidatus Nitrosymbiomonas</taxon>
    </lineage>
</organism>
<dbReference type="AlphaFoldDB" id="A0A809SET6"/>
<keyword evidence="1" id="KW-0488">Methylation</keyword>
<protein>
    <recommendedName>
        <fullName evidence="5">Prepilin-type N-terminal cleavage/methylation domain-containing protein</fullName>
    </recommendedName>
</protein>